<dbReference type="VEuPathDB" id="VectorBase:AAQUA_003164"/>
<dbReference type="GO" id="GO:0004386">
    <property type="term" value="F:helicase activity"/>
    <property type="evidence" value="ECO:0007669"/>
    <property type="project" value="UniProtKB-KW"/>
</dbReference>
<dbReference type="GO" id="GO:0016787">
    <property type="term" value="F:hydrolase activity"/>
    <property type="evidence" value="ECO:0007669"/>
    <property type="project" value="UniProtKB-KW"/>
</dbReference>
<dbReference type="AlphaFoldDB" id="T1E975"/>
<evidence type="ECO:0000256" key="3">
    <source>
        <dbReference type="SAM" id="MobiDB-lite"/>
    </source>
</evidence>
<organism evidence="5">
    <name type="scientific">Anopheles aquasalis</name>
    <name type="common">Malaria mosquito</name>
    <dbReference type="NCBI Taxonomy" id="42839"/>
    <lineage>
        <taxon>Eukaryota</taxon>
        <taxon>Metazoa</taxon>
        <taxon>Ecdysozoa</taxon>
        <taxon>Arthropoda</taxon>
        <taxon>Hexapoda</taxon>
        <taxon>Insecta</taxon>
        <taxon>Pterygota</taxon>
        <taxon>Neoptera</taxon>
        <taxon>Endopterygota</taxon>
        <taxon>Diptera</taxon>
        <taxon>Nematocera</taxon>
        <taxon>Culicoidea</taxon>
        <taxon>Culicidae</taxon>
        <taxon>Anophelinae</taxon>
        <taxon>Anopheles</taxon>
    </lineage>
</organism>
<evidence type="ECO:0000256" key="2">
    <source>
        <dbReference type="ARBA" id="ARBA00022806"/>
    </source>
</evidence>
<keyword evidence="2 5" id="KW-0547">Nucleotide-binding</keyword>
<evidence type="ECO:0000259" key="4">
    <source>
        <dbReference type="SMART" id="SM01178"/>
    </source>
</evidence>
<keyword evidence="2 5" id="KW-0067">ATP-binding</keyword>
<dbReference type="Pfam" id="PF13959">
    <property type="entry name" value="CTE_SPB4"/>
    <property type="match status" value="1"/>
</dbReference>
<sequence>TSGKTKMMTRRWRRMTRTTTTTRTGIVCCCPSLPSSSCMAECRKWNAARCSRNSAKRRRPSCCARMWLPVASTYRRSIWWCSTTRPKSWPTTCTVSAVRREPANPAKRYCSSNRPRWSLSNISPRNRYGSRRRKLDGIFVCLGQLLKCRQKQIARNKEKAAVELQHRFEVLVASEKELFASASKAFVSWVRYYSNFPKELRRMFAIRAIHMGHYAKCLGLRDPPKKFMSDHTGPRTGEGSYADDDHHEQQPMQRRFPGRGRGTGLRARGGASGVGRTNTSGNGARGAVPRRGNRGMAAGGRR</sequence>
<evidence type="ECO:0000313" key="5">
    <source>
        <dbReference type="EMBL" id="JAA99497.1"/>
    </source>
</evidence>
<keyword evidence="1" id="KW-0378">Hydrolase</keyword>
<evidence type="ECO:0000256" key="1">
    <source>
        <dbReference type="ARBA" id="ARBA00022801"/>
    </source>
</evidence>
<dbReference type="SMART" id="SM01178">
    <property type="entry name" value="DUF4217"/>
    <property type="match status" value="1"/>
</dbReference>
<feature type="non-terminal residue" evidence="5">
    <location>
        <position position="302"/>
    </location>
</feature>
<dbReference type="InterPro" id="IPR025313">
    <property type="entry name" value="SPB4-like_CTE"/>
</dbReference>
<dbReference type="EMBL" id="GAMD01002093">
    <property type="protein sequence ID" value="JAA99497.1"/>
    <property type="molecule type" value="mRNA"/>
</dbReference>
<feature type="non-terminal residue" evidence="5">
    <location>
        <position position="1"/>
    </location>
</feature>
<protein>
    <submittedName>
        <fullName evidence="5">Putative atp-dependent rna helicase</fullName>
    </submittedName>
</protein>
<accession>T1E975</accession>
<reference evidence="5" key="1">
    <citation type="submission" date="2013-07" db="EMBL/GenBank/DDBJ databases">
        <title>Transcriptome sequencing and developmental regulation of gene expression in Anopheles aquasalis.</title>
        <authorList>
            <consortium name="Brazilian Malaria Network (MCT/CNPq/MS/SCTIE/DECIT/PRONEX 555648/2009-5) and Research Network on Bioactive Molecules from Arthropod Vectors (NAP-MOBIARVE"/>
            <consortium name="University of Sao Paulo)"/>
            <person name="Marinotti O."/>
            <person name="Ribeiro J.M.C."/>
            <person name="Costa-da-Silva A.L."/>
            <person name="Silva M.C.P."/>
            <person name="Lopes A.R."/>
            <person name="Barros M.S."/>
            <person name="Sa-Nunes A."/>
            <person name="Konjin B.B."/>
            <person name="Carvalho E."/>
            <person name="Suesdek L."/>
            <person name="Silva-Neto M.A.C."/>
            <person name="Capurro M.L."/>
        </authorList>
    </citation>
    <scope>NUCLEOTIDE SEQUENCE</scope>
    <source>
        <tissue evidence="5">Whole body</tissue>
    </source>
</reference>
<keyword evidence="2 5" id="KW-0347">Helicase</keyword>
<name>T1E975_ANOAQ</name>
<proteinExistence type="evidence at transcript level"/>
<feature type="region of interest" description="Disordered" evidence="3">
    <location>
        <begin position="225"/>
        <end position="302"/>
    </location>
</feature>
<feature type="domain" description="ATP-dependent rRNA helicase SPB4-like C-terminal extension" evidence="4">
    <location>
        <begin position="163"/>
        <end position="228"/>
    </location>
</feature>